<evidence type="ECO:0000313" key="3">
    <source>
        <dbReference type="Proteomes" id="UP001320609"/>
    </source>
</evidence>
<evidence type="ECO:0000256" key="1">
    <source>
        <dbReference type="SAM" id="Phobius"/>
    </source>
</evidence>
<name>A0ABS9S4W3_9GAMM</name>
<protein>
    <submittedName>
        <fullName evidence="2">PEP-CTERM/exosortase system-associated acyltransferase</fullName>
    </submittedName>
</protein>
<sequence>MISPGAKKPTRSLDHEVLRNFLNDYRFILAKTPQEKQRALELRHEVFLKEFNYEMKEDKSKKIETDGYDENSLHCLIEHKRSGLLAGCMRLIIPSIDPTSNFNKLPVEIQGDRSLNHETIHPARMPKLEQCEASRLAISRNFRTYHKIKKQNEKKLTDQNFTIEEENTFPMIAVALFLCTYSLAILSGKYHVFAMMEPRLPRLLALSGFHFIQVSDAIEHHGTRYAYYIDHMKAEQGMHEGLKPFHAKIREALEPQLKELLTIKDSSSVA</sequence>
<dbReference type="RefSeq" id="WP_240717539.1">
    <property type="nucleotide sequence ID" value="NZ_JAKVTW010000003.1"/>
</dbReference>
<comment type="caution">
    <text evidence="2">The sequence shown here is derived from an EMBL/GenBank/DDBJ whole genome shotgun (WGS) entry which is preliminary data.</text>
</comment>
<dbReference type="GO" id="GO:0016746">
    <property type="term" value="F:acyltransferase activity"/>
    <property type="evidence" value="ECO:0007669"/>
    <property type="project" value="UniProtKB-KW"/>
</dbReference>
<dbReference type="Gene3D" id="3.40.630.30">
    <property type="match status" value="1"/>
</dbReference>
<dbReference type="InterPro" id="IPR016181">
    <property type="entry name" value="Acyl_CoA_acyltransferase"/>
</dbReference>
<keyword evidence="1" id="KW-0472">Membrane</keyword>
<gene>
    <name evidence="2" type="ORF">MLE19_07440</name>
</gene>
<keyword evidence="1" id="KW-0812">Transmembrane</keyword>
<dbReference type="Proteomes" id="UP001320609">
    <property type="component" value="Unassembled WGS sequence"/>
</dbReference>
<dbReference type="EMBL" id="JAKVTW010000003">
    <property type="protein sequence ID" value="MCH4811157.1"/>
    <property type="molecule type" value="Genomic_DNA"/>
</dbReference>
<organism evidence="2 3">
    <name type="scientific">Vreelandella neptunia</name>
    <dbReference type="NCBI Taxonomy" id="115551"/>
    <lineage>
        <taxon>Bacteria</taxon>
        <taxon>Pseudomonadati</taxon>
        <taxon>Pseudomonadota</taxon>
        <taxon>Gammaproteobacteria</taxon>
        <taxon>Oceanospirillales</taxon>
        <taxon>Halomonadaceae</taxon>
        <taxon>Vreelandella</taxon>
    </lineage>
</organism>
<keyword evidence="3" id="KW-1185">Reference proteome</keyword>
<feature type="transmembrane region" description="Helical" evidence="1">
    <location>
        <begin position="169"/>
        <end position="192"/>
    </location>
</feature>
<dbReference type="Pfam" id="PF13444">
    <property type="entry name" value="Acetyltransf_5"/>
    <property type="match status" value="1"/>
</dbReference>
<evidence type="ECO:0000313" key="2">
    <source>
        <dbReference type="EMBL" id="MCH4811157.1"/>
    </source>
</evidence>
<keyword evidence="2" id="KW-0808">Transferase</keyword>
<dbReference type="NCBIfam" id="TIGR03694">
    <property type="entry name" value="exosort_acyl"/>
    <property type="match status" value="1"/>
</dbReference>
<keyword evidence="2" id="KW-0012">Acyltransferase</keyword>
<proteinExistence type="predicted"/>
<keyword evidence="1" id="KW-1133">Transmembrane helix</keyword>
<dbReference type="InterPro" id="IPR022484">
    <property type="entry name" value="PEP-CTERM/exosrtase_acylTfrase"/>
</dbReference>
<dbReference type="SUPFAM" id="SSF55729">
    <property type="entry name" value="Acyl-CoA N-acyltransferases (Nat)"/>
    <property type="match status" value="1"/>
</dbReference>
<reference evidence="2 3" key="1">
    <citation type="submission" date="2022-03" db="EMBL/GenBank/DDBJ databases">
        <title>Genomic signatures underlying metal tolerance in selected Arctic bacterial isolates.</title>
        <authorList>
            <person name="Thomas F.A."/>
            <person name="Venkatachalam S."/>
            <person name="Krishnan K.P."/>
        </authorList>
    </citation>
    <scope>NUCLEOTIDE SEQUENCE [LARGE SCALE GENOMIC DNA]</scope>
    <source>
        <strain evidence="2 3">HM116</strain>
    </source>
</reference>
<accession>A0ABS9S4W3</accession>